<dbReference type="RefSeq" id="WP_042901624.1">
    <property type="nucleotide sequence ID" value="NZ_JPFU01000014.1"/>
</dbReference>
<feature type="transmembrane region" description="Helical" evidence="1">
    <location>
        <begin position="180"/>
        <end position="201"/>
    </location>
</feature>
<comment type="caution">
    <text evidence="2">The sequence shown here is derived from an EMBL/GenBank/DDBJ whole genome shotgun (WGS) entry which is preliminary data.</text>
</comment>
<dbReference type="EMBL" id="JPFU01000014">
    <property type="protein sequence ID" value="KEQ34084.1"/>
    <property type="molecule type" value="Genomic_DNA"/>
</dbReference>
<accession>A0A081PTR1</accession>
<dbReference type="PATRIC" id="fig|28037.95.peg.1785"/>
<evidence type="ECO:0000313" key="2">
    <source>
        <dbReference type="EMBL" id="KEQ34084.1"/>
    </source>
</evidence>
<gene>
    <name evidence="2" type="ORF">SK629_1858</name>
</gene>
<evidence type="ECO:0000313" key="3">
    <source>
        <dbReference type="Proteomes" id="UP000028090"/>
    </source>
</evidence>
<feature type="transmembrane region" description="Helical" evidence="1">
    <location>
        <begin position="153"/>
        <end position="174"/>
    </location>
</feature>
<organism evidence="2 3">
    <name type="scientific">Streptococcus mitis</name>
    <dbReference type="NCBI Taxonomy" id="28037"/>
    <lineage>
        <taxon>Bacteria</taxon>
        <taxon>Bacillati</taxon>
        <taxon>Bacillota</taxon>
        <taxon>Bacilli</taxon>
        <taxon>Lactobacillales</taxon>
        <taxon>Streptococcaceae</taxon>
        <taxon>Streptococcus</taxon>
        <taxon>Streptococcus mitis group</taxon>
    </lineage>
</organism>
<feature type="transmembrane region" description="Helical" evidence="1">
    <location>
        <begin position="92"/>
        <end position="119"/>
    </location>
</feature>
<evidence type="ECO:0000256" key="1">
    <source>
        <dbReference type="SAM" id="Phobius"/>
    </source>
</evidence>
<keyword evidence="1" id="KW-0472">Membrane</keyword>
<keyword evidence="1" id="KW-0812">Transmembrane</keyword>
<feature type="transmembrane region" description="Helical" evidence="1">
    <location>
        <begin position="222"/>
        <end position="240"/>
    </location>
</feature>
<keyword evidence="1" id="KW-1133">Transmembrane helix</keyword>
<reference evidence="2 3" key="1">
    <citation type="submission" date="2014-05" db="EMBL/GenBank/DDBJ databases">
        <authorList>
            <person name="Daugherty S.C."/>
            <person name="Tallon L.J."/>
            <person name="Sadzewicz L."/>
            <person name="Kilian M."/>
            <person name="Tettelin H."/>
        </authorList>
    </citation>
    <scope>NUCLEOTIDE SEQUENCE [LARGE SCALE GENOMIC DNA]</scope>
    <source>
        <strain evidence="2 3">SK629</strain>
    </source>
</reference>
<name>A0A081PTR1_STRMT</name>
<dbReference type="AlphaFoldDB" id="A0A081PTR1"/>
<proteinExistence type="predicted"/>
<protein>
    <submittedName>
        <fullName evidence="2">Putative membrane protein</fullName>
    </submittedName>
</protein>
<feature type="transmembrane region" description="Helical" evidence="1">
    <location>
        <begin position="125"/>
        <end position="148"/>
    </location>
</feature>
<feature type="transmembrane region" description="Helical" evidence="1">
    <location>
        <begin position="41"/>
        <end position="64"/>
    </location>
</feature>
<sequence>MKKLHKSYFKNNGFIIFCLSQLILLLISIGLRFYVQNNVSLQVAFSILIIFDEILCITVFLKYFRRKNVIGEKGKIKEECRNTIFSWYLKRLLLLFLVYVGLNICISILFSNIAILAILNKYVLVIFELILYIEVILAGVILAVEVFLRYRYVLLWGLIFTLLSYDDFGTFLVSTLYVGLISWLISSESIAYFQIEFAILANKDIATDNQTKKFFSKVKSQMIFLLISFNLSSILTRELLRINKILEALRDFCRQTYILAVNDVETQDRVIYILVKFILIFLIYIATKYAVNQMFQKGSFYTLPINTRIFNKYDELFIVEYSKVLGNYSSGKIKYKKYYLSRLFRYIELTHEKYIYVCFDNDSIFDYYVSTSLYKILDKESQVKYQKFKTKKLMKQINILNKAMENLSYSS</sequence>
<dbReference type="Proteomes" id="UP000028090">
    <property type="component" value="Unassembled WGS sequence"/>
</dbReference>
<feature type="transmembrane region" description="Helical" evidence="1">
    <location>
        <begin position="12"/>
        <end position="35"/>
    </location>
</feature>
<feature type="transmembrane region" description="Helical" evidence="1">
    <location>
        <begin position="270"/>
        <end position="291"/>
    </location>
</feature>